<sequence>MANSIESTFAGSFFGSRLIQSFPRQNTVKLDDGSFVQWQQHVRLIVEGHELQGFLDGTLHVLARFVTSPDGALTLNPDASYFIQQDKLLTSWCTNVKEYISKIQNTCTLLEASSSVVSKAEKVEVILAGLLSDFDVVLTLASFFPEPLPFQKIVEVLLEFENRQIRTVLDAPFHANLVEMPLNRTVADSTHDSG</sequence>
<organism evidence="1 2">
    <name type="scientific">Gossypium stocksii</name>
    <dbReference type="NCBI Taxonomy" id="47602"/>
    <lineage>
        <taxon>Eukaryota</taxon>
        <taxon>Viridiplantae</taxon>
        <taxon>Streptophyta</taxon>
        <taxon>Embryophyta</taxon>
        <taxon>Tracheophyta</taxon>
        <taxon>Spermatophyta</taxon>
        <taxon>Magnoliopsida</taxon>
        <taxon>eudicotyledons</taxon>
        <taxon>Gunneridae</taxon>
        <taxon>Pentapetalae</taxon>
        <taxon>rosids</taxon>
        <taxon>malvids</taxon>
        <taxon>Malvales</taxon>
        <taxon>Malvaceae</taxon>
        <taxon>Malvoideae</taxon>
        <taxon>Gossypium</taxon>
    </lineage>
</organism>
<dbReference type="PANTHER" id="PTHR47481">
    <property type="match status" value="1"/>
</dbReference>
<name>A0A9D3UWZ1_9ROSI</name>
<reference evidence="1 2" key="1">
    <citation type="journal article" date="2021" name="Plant Biotechnol. J.">
        <title>Multi-omics assisted identification of the key and species-specific regulatory components of drought-tolerant mechanisms in Gossypium stocksii.</title>
        <authorList>
            <person name="Yu D."/>
            <person name="Ke L."/>
            <person name="Zhang D."/>
            <person name="Wu Y."/>
            <person name="Sun Y."/>
            <person name="Mei J."/>
            <person name="Sun J."/>
            <person name="Sun Y."/>
        </authorList>
    </citation>
    <scope>NUCLEOTIDE SEQUENCE [LARGE SCALE GENOMIC DNA]</scope>
    <source>
        <strain evidence="2">cv. E1</strain>
        <tissue evidence="1">Leaf</tissue>
    </source>
</reference>
<evidence type="ECO:0000313" key="1">
    <source>
        <dbReference type="EMBL" id="KAH1063858.1"/>
    </source>
</evidence>
<keyword evidence="2" id="KW-1185">Reference proteome</keyword>
<dbReference type="AlphaFoldDB" id="A0A9D3UWZ1"/>
<dbReference type="EMBL" id="JAIQCV010000009">
    <property type="protein sequence ID" value="KAH1063858.1"/>
    <property type="molecule type" value="Genomic_DNA"/>
</dbReference>
<evidence type="ECO:0000313" key="2">
    <source>
        <dbReference type="Proteomes" id="UP000828251"/>
    </source>
</evidence>
<protein>
    <submittedName>
        <fullName evidence="1">Uncharacterized protein</fullName>
    </submittedName>
</protein>
<proteinExistence type="predicted"/>
<accession>A0A9D3UWZ1</accession>
<comment type="caution">
    <text evidence="1">The sequence shown here is derived from an EMBL/GenBank/DDBJ whole genome shotgun (WGS) entry which is preliminary data.</text>
</comment>
<dbReference type="Proteomes" id="UP000828251">
    <property type="component" value="Unassembled WGS sequence"/>
</dbReference>
<gene>
    <name evidence="1" type="ORF">J1N35_028845</name>
</gene>
<dbReference type="PANTHER" id="PTHR47481:SF10">
    <property type="entry name" value="COPIA-LIKE POLYPROTEIN_RETROTRANSPOSON"/>
    <property type="match status" value="1"/>
</dbReference>